<gene>
    <name evidence="20" type="ORF">IQ241_22610</name>
</gene>
<feature type="domain" description="AAA" evidence="19">
    <location>
        <begin position="536"/>
        <end position="649"/>
    </location>
</feature>
<dbReference type="InterPro" id="IPR027417">
    <property type="entry name" value="P-loop_NTPase"/>
</dbReference>
<dbReference type="GO" id="GO:0005524">
    <property type="term" value="F:ATP binding"/>
    <property type="evidence" value="ECO:0007669"/>
    <property type="project" value="UniProtKB-KW"/>
</dbReference>
<accession>A0A8J7DET1</accession>
<evidence type="ECO:0000256" key="7">
    <source>
        <dbReference type="ARBA" id="ARBA00022519"/>
    </source>
</evidence>
<evidence type="ECO:0000256" key="15">
    <source>
        <dbReference type="ARBA" id="ARBA00023137"/>
    </source>
</evidence>
<keyword evidence="14" id="KW-0472">Membrane</keyword>
<evidence type="ECO:0000256" key="9">
    <source>
        <dbReference type="ARBA" id="ARBA00022692"/>
    </source>
</evidence>
<evidence type="ECO:0000256" key="14">
    <source>
        <dbReference type="ARBA" id="ARBA00023136"/>
    </source>
</evidence>
<proteinExistence type="inferred from homology"/>
<sequence length="757" mass="84188">MASELSLPPASTVPQDFDQEGGIHLDRLFAALRRHVPLISGVTVLTAAGSVLLAITDNPTYRSSVELLTPPVTLETQIISGLNPEALSNQPDVVSVPIDETKLKILTSPRVMDPIVAELQKSYPDLTYKKVVNNLKFIPSDMGTTLTVQYQSDEPGRVTEVLEVIAAAYLRYSLEDRQNDISRGIDFVDEQLPVVRDRVESLEADLETLRQSANLIDPLVQGEQLSEQMAKFTAQKFDLWVEMEQTRKLYQELQRELAEGEELAATSVLLESDRYQALLNQLLEVDSQLASELSLYLENSPEIGVIQDQRANLQPLLVKEGIRVQEQVASYIRELEDRDQALSQTVEILNQRIKRLSTVARQYNSIQRDLEIATTNLNQFLTKREALRIDAAQRQTPWEILTQPSDPQVSSASAKRNLVLGTVLGLLLGSGLAILVDRMSGKIHTITELKEAARLPLLGNIPYSLLLENGQPLILPRNQLGEMGFDPGAFEPYPSQNGQTSTRFLEAFSVLATNIRLSNPDSPVKALTVSSAIPDAGKSTISFHLAHASAAIGQRTLLVDTDLRRPSLHRFCNVSNDQGLSNYATGEFDLDDILVRLPIDENLFLIPSGPVPPNPLKTLSSNRMANFFQEIFERFDTVIFDSPPLLGFADAFMVAEKSQRLLLTARLGQVKYSQLQSALDELYIAKIPVIGMVANASKQVSDESYSYYQYYRPYHQSLEEANERSGHPDNGSNSNGSNANEKAAWHKALLNPFSKRR</sequence>
<comment type="subcellular location">
    <subcellularLocation>
        <location evidence="1">Cell inner membrane</location>
        <topology evidence="1">Multi-pass membrane protein</topology>
    </subcellularLocation>
</comment>
<dbReference type="PANTHER" id="PTHR32309">
    <property type="entry name" value="TYROSINE-PROTEIN KINASE"/>
    <property type="match status" value="1"/>
</dbReference>
<keyword evidence="10" id="KW-0547">Nucleotide-binding</keyword>
<dbReference type="EMBL" id="JADEXG010000080">
    <property type="protein sequence ID" value="MBE9080048.1"/>
    <property type="molecule type" value="Genomic_DNA"/>
</dbReference>
<evidence type="ECO:0000256" key="6">
    <source>
        <dbReference type="ARBA" id="ARBA00022475"/>
    </source>
</evidence>
<comment type="catalytic activity">
    <reaction evidence="16">
        <text>L-tyrosyl-[protein] + ATP = O-phospho-L-tyrosyl-[protein] + ADP + H(+)</text>
        <dbReference type="Rhea" id="RHEA:10596"/>
        <dbReference type="Rhea" id="RHEA-COMP:10136"/>
        <dbReference type="Rhea" id="RHEA-COMP:20101"/>
        <dbReference type="ChEBI" id="CHEBI:15378"/>
        <dbReference type="ChEBI" id="CHEBI:30616"/>
        <dbReference type="ChEBI" id="CHEBI:46858"/>
        <dbReference type="ChEBI" id="CHEBI:61978"/>
        <dbReference type="ChEBI" id="CHEBI:456216"/>
        <dbReference type="EC" id="2.7.10.2"/>
    </reaction>
</comment>
<evidence type="ECO:0000313" key="21">
    <source>
        <dbReference type="Proteomes" id="UP000636505"/>
    </source>
</evidence>
<keyword evidence="9" id="KW-0812">Transmembrane</keyword>
<keyword evidence="11" id="KW-0418">Kinase</keyword>
<dbReference type="InterPro" id="IPR050445">
    <property type="entry name" value="Bact_polysacc_biosynth/exp"/>
</dbReference>
<keyword evidence="21" id="KW-1185">Reference proteome</keyword>
<evidence type="ECO:0000256" key="4">
    <source>
        <dbReference type="ARBA" id="ARBA00008883"/>
    </source>
</evidence>
<dbReference type="InterPro" id="IPR005702">
    <property type="entry name" value="Wzc-like_C"/>
</dbReference>
<keyword evidence="13" id="KW-1133">Transmembrane helix</keyword>
<evidence type="ECO:0000256" key="12">
    <source>
        <dbReference type="ARBA" id="ARBA00022840"/>
    </source>
</evidence>
<keyword evidence="6" id="KW-1003">Cell membrane</keyword>
<dbReference type="NCBIfam" id="TIGR01007">
    <property type="entry name" value="eps_fam"/>
    <property type="match status" value="1"/>
</dbReference>
<comment type="caution">
    <text evidence="20">The sequence shown here is derived from an EMBL/GenBank/DDBJ whole genome shotgun (WGS) entry which is preliminary data.</text>
</comment>
<feature type="region of interest" description="Disordered" evidence="17">
    <location>
        <begin position="719"/>
        <end position="742"/>
    </location>
</feature>
<comment type="similarity">
    <text evidence="3">Belongs to the CpsD/CapB family.</text>
</comment>
<evidence type="ECO:0000313" key="20">
    <source>
        <dbReference type="EMBL" id="MBE9080048.1"/>
    </source>
</evidence>
<name>A0A8J7DET1_9CYAN</name>
<evidence type="ECO:0000256" key="1">
    <source>
        <dbReference type="ARBA" id="ARBA00004429"/>
    </source>
</evidence>
<dbReference type="Pfam" id="PF02706">
    <property type="entry name" value="Wzz"/>
    <property type="match status" value="1"/>
</dbReference>
<dbReference type="GO" id="GO:0004715">
    <property type="term" value="F:non-membrane spanning protein tyrosine kinase activity"/>
    <property type="evidence" value="ECO:0007669"/>
    <property type="project" value="UniProtKB-EC"/>
</dbReference>
<keyword evidence="8 20" id="KW-0808">Transferase</keyword>
<dbReference type="Pfam" id="PF13614">
    <property type="entry name" value="AAA_31"/>
    <property type="match status" value="1"/>
</dbReference>
<comment type="similarity">
    <text evidence="4">Belongs to the etk/wzc family.</text>
</comment>
<evidence type="ECO:0000256" key="16">
    <source>
        <dbReference type="ARBA" id="ARBA00051245"/>
    </source>
</evidence>
<evidence type="ECO:0000256" key="2">
    <source>
        <dbReference type="ARBA" id="ARBA00006683"/>
    </source>
</evidence>
<dbReference type="CDD" id="cd05387">
    <property type="entry name" value="BY-kinase"/>
    <property type="match status" value="1"/>
</dbReference>
<dbReference type="EC" id="2.7.10.2" evidence="5"/>
<evidence type="ECO:0000256" key="17">
    <source>
        <dbReference type="SAM" id="MobiDB-lite"/>
    </source>
</evidence>
<feature type="compositionally biased region" description="Low complexity" evidence="17">
    <location>
        <begin position="730"/>
        <end position="740"/>
    </location>
</feature>
<protein>
    <recommendedName>
        <fullName evidence="5">non-specific protein-tyrosine kinase</fullName>
        <ecNumber evidence="5">2.7.10.2</ecNumber>
    </recommendedName>
</protein>
<dbReference type="RefSeq" id="WP_193911614.1">
    <property type="nucleotide sequence ID" value="NZ_JADEXG010000080.1"/>
</dbReference>
<keyword evidence="15" id="KW-0829">Tyrosine-protein kinase</keyword>
<comment type="similarity">
    <text evidence="2">Belongs to the CpsC/CapA family.</text>
</comment>
<organism evidence="20 21">
    <name type="scientific">Vasconcelosia minhoensis LEGE 07310</name>
    <dbReference type="NCBI Taxonomy" id="915328"/>
    <lineage>
        <taxon>Bacteria</taxon>
        <taxon>Bacillati</taxon>
        <taxon>Cyanobacteriota</taxon>
        <taxon>Cyanophyceae</taxon>
        <taxon>Nodosilineales</taxon>
        <taxon>Cymatolegaceae</taxon>
        <taxon>Vasconcelosia</taxon>
        <taxon>Vasconcelosia minhoensis</taxon>
    </lineage>
</organism>
<evidence type="ECO:0000259" key="19">
    <source>
        <dbReference type="Pfam" id="PF13614"/>
    </source>
</evidence>
<evidence type="ECO:0000256" key="8">
    <source>
        <dbReference type="ARBA" id="ARBA00022679"/>
    </source>
</evidence>
<evidence type="ECO:0000259" key="18">
    <source>
        <dbReference type="Pfam" id="PF02706"/>
    </source>
</evidence>
<dbReference type="SUPFAM" id="SSF52540">
    <property type="entry name" value="P-loop containing nucleoside triphosphate hydrolases"/>
    <property type="match status" value="1"/>
</dbReference>
<evidence type="ECO:0000256" key="13">
    <source>
        <dbReference type="ARBA" id="ARBA00022989"/>
    </source>
</evidence>
<dbReference type="InterPro" id="IPR003856">
    <property type="entry name" value="LPS_length_determ_N"/>
</dbReference>
<feature type="domain" description="Polysaccharide chain length determinant N-terminal" evidence="18">
    <location>
        <begin position="23"/>
        <end position="119"/>
    </location>
</feature>
<dbReference type="Proteomes" id="UP000636505">
    <property type="component" value="Unassembled WGS sequence"/>
</dbReference>
<dbReference type="InterPro" id="IPR025669">
    <property type="entry name" value="AAA_dom"/>
</dbReference>
<evidence type="ECO:0000256" key="3">
    <source>
        <dbReference type="ARBA" id="ARBA00007316"/>
    </source>
</evidence>
<dbReference type="PANTHER" id="PTHR32309:SF13">
    <property type="entry name" value="FERRIC ENTEROBACTIN TRANSPORT PROTEIN FEPE"/>
    <property type="match status" value="1"/>
</dbReference>
<reference evidence="20" key="1">
    <citation type="submission" date="2020-10" db="EMBL/GenBank/DDBJ databases">
        <authorList>
            <person name="Castelo-Branco R."/>
            <person name="Eusebio N."/>
            <person name="Adriana R."/>
            <person name="Vieira A."/>
            <person name="Brugerolle De Fraissinette N."/>
            <person name="Rezende De Castro R."/>
            <person name="Schneider M.P."/>
            <person name="Vasconcelos V."/>
            <person name="Leao P.N."/>
        </authorList>
    </citation>
    <scope>NUCLEOTIDE SEQUENCE</scope>
    <source>
        <strain evidence="20">LEGE 07310</strain>
    </source>
</reference>
<dbReference type="GO" id="GO:0005886">
    <property type="term" value="C:plasma membrane"/>
    <property type="evidence" value="ECO:0007669"/>
    <property type="project" value="UniProtKB-SubCell"/>
</dbReference>
<dbReference type="AlphaFoldDB" id="A0A8J7DET1"/>
<evidence type="ECO:0000256" key="11">
    <source>
        <dbReference type="ARBA" id="ARBA00022777"/>
    </source>
</evidence>
<evidence type="ECO:0000256" key="10">
    <source>
        <dbReference type="ARBA" id="ARBA00022741"/>
    </source>
</evidence>
<evidence type="ECO:0000256" key="5">
    <source>
        <dbReference type="ARBA" id="ARBA00011903"/>
    </source>
</evidence>
<dbReference type="Gene3D" id="3.40.50.300">
    <property type="entry name" value="P-loop containing nucleotide triphosphate hydrolases"/>
    <property type="match status" value="1"/>
</dbReference>
<keyword evidence="12" id="KW-0067">ATP-binding</keyword>
<keyword evidence="7" id="KW-0997">Cell inner membrane</keyword>